<sequence length="594" mass="65059">MRRLFAICVLMFAPPGQAWAADSADQQARAMFAADWQWRMQNNPEFATTVGDNRYDATLSDTTLAASRAATAHERTMLEQARAIERERLTGQTQLSYDLFVEQKERALKAAAFYPYRLQPLTAQDGIHLTFPRLVAQMPFATEADYRNYLSRIDALPAHVDGLIEQMREALRSGWSTPKPALRALPAMLRQLRESLAAGTLSLPFRAIPGAIAKPVRDELAAAGPAALRTRAAPALQKLEDFVRIEYLPAARDTIAASSLPGGADYYQFAIADNTGTDMSAAAIHKLGLKEVARIGAEMRMAIARTGFRGTFRQFAAFANSDPRLFYSTPEQLLARYRKLVARASAGLPRLFETRPAEPLGVKAAQEAGADFQGAAYYEAAVDGQPAALVINTARLATRALWETETLALHEGVPGHHLQVARAHELAELPEFRRFGWYPAFGEGWALYAESLGPELGFFAEPFSAFGHLNADLLRAARLVADTGIHALGWSRQQAIDYLAATTANPASDNEIEVDRYIAAPGHALAYKIGQLRIKALRDKAQAALGPKFDLRRFHGAVLDNGALPLTILEQQVERWIRASAREGVAMPKTAPAG</sequence>
<evidence type="ECO:0000313" key="3">
    <source>
        <dbReference type="Proteomes" id="UP000230390"/>
    </source>
</evidence>
<accession>A0A2G8TLM1</accession>
<dbReference type="InterPro" id="IPR010281">
    <property type="entry name" value="DUF885"/>
</dbReference>
<evidence type="ECO:0000256" key="1">
    <source>
        <dbReference type="SAM" id="SignalP"/>
    </source>
</evidence>
<dbReference type="AlphaFoldDB" id="A0A2G8TLM1"/>
<gene>
    <name evidence="2" type="ORF">CR105_01925</name>
</gene>
<name>A0A2G8TLM1_9BURK</name>
<comment type="caution">
    <text evidence="2">The sequence shown here is derived from an EMBL/GenBank/DDBJ whole genome shotgun (WGS) entry which is preliminary data.</text>
</comment>
<dbReference type="EMBL" id="PDOC01000001">
    <property type="protein sequence ID" value="PIL46932.1"/>
    <property type="molecule type" value="Genomic_DNA"/>
</dbReference>
<protein>
    <submittedName>
        <fullName evidence="2">DUF885 domain-containing protein</fullName>
    </submittedName>
</protein>
<dbReference type="Proteomes" id="UP000230390">
    <property type="component" value="Unassembled WGS sequence"/>
</dbReference>
<keyword evidence="1" id="KW-0732">Signal</keyword>
<feature type="signal peptide" evidence="1">
    <location>
        <begin position="1"/>
        <end position="20"/>
    </location>
</feature>
<dbReference type="Pfam" id="PF05960">
    <property type="entry name" value="DUF885"/>
    <property type="match status" value="1"/>
</dbReference>
<proteinExistence type="predicted"/>
<dbReference type="PANTHER" id="PTHR33361:SF2">
    <property type="entry name" value="DUF885 DOMAIN-CONTAINING PROTEIN"/>
    <property type="match status" value="1"/>
</dbReference>
<dbReference type="OrthoDB" id="9760040at2"/>
<feature type="chain" id="PRO_5013755440" evidence="1">
    <location>
        <begin position="21"/>
        <end position="594"/>
    </location>
</feature>
<keyword evidence="3" id="KW-1185">Reference proteome</keyword>
<dbReference type="PANTHER" id="PTHR33361">
    <property type="entry name" value="GLR0591 PROTEIN"/>
    <property type="match status" value="1"/>
</dbReference>
<organism evidence="2 3">
    <name type="scientific">Massilia eurypsychrophila</name>
    <dbReference type="NCBI Taxonomy" id="1485217"/>
    <lineage>
        <taxon>Bacteria</taxon>
        <taxon>Pseudomonadati</taxon>
        <taxon>Pseudomonadota</taxon>
        <taxon>Betaproteobacteria</taxon>
        <taxon>Burkholderiales</taxon>
        <taxon>Oxalobacteraceae</taxon>
        <taxon>Telluria group</taxon>
        <taxon>Massilia</taxon>
    </lineage>
</organism>
<reference evidence="2 3" key="1">
    <citation type="submission" date="2017-10" db="EMBL/GenBank/DDBJ databases">
        <title>Massilia psychrophilum sp. nov., a novel purple-pigmented bacterium isolated from Tianshan glacier, Xinjiang Municipality, China.</title>
        <authorList>
            <person name="Wang H."/>
        </authorList>
    </citation>
    <scope>NUCLEOTIDE SEQUENCE [LARGE SCALE GENOMIC DNA]</scope>
    <source>
        <strain evidence="2 3">JCM 30074</strain>
    </source>
</reference>
<evidence type="ECO:0000313" key="2">
    <source>
        <dbReference type="EMBL" id="PIL46932.1"/>
    </source>
</evidence>